<keyword evidence="3" id="KW-0963">Cytoplasm</keyword>
<evidence type="ECO:0000256" key="7">
    <source>
        <dbReference type="SAM" id="SignalP"/>
    </source>
</evidence>
<dbReference type="AlphaFoldDB" id="A0AA35SPD5"/>
<dbReference type="SUPFAM" id="SSF47576">
    <property type="entry name" value="Calponin-homology domain, CH-domain"/>
    <property type="match status" value="1"/>
</dbReference>
<evidence type="ECO:0000256" key="2">
    <source>
        <dbReference type="ARBA" id="ARBA00004496"/>
    </source>
</evidence>
<protein>
    <submittedName>
        <fullName evidence="9">Cilia- and flagella-associated protein 47</fullName>
    </submittedName>
</protein>
<evidence type="ECO:0000313" key="9">
    <source>
        <dbReference type="EMBL" id="CAI8033553.1"/>
    </source>
</evidence>
<accession>A0AA35SPD5</accession>
<dbReference type="Gene3D" id="1.10.418.10">
    <property type="entry name" value="Calponin-like domain"/>
    <property type="match status" value="1"/>
</dbReference>
<dbReference type="InterPro" id="IPR013783">
    <property type="entry name" value="Ig-like_fold"/>
</dbReference>
<dbReference type="EMBL" id="CASHTH010002677">
    <property type="protein sequence ID" value="CAI8033553.1"/>
    <property type="molecule type" value="Genomic_DNA"/>
</dbReference>
<dbReference type="InterPro" id="IPR001715">
    <property type="entry name" value="CH_dom"/>
</dbReference>
<evidence type="ECO:0000256" key="1">
    <source>
        <dbReference type="ARBA" id="ARBA00004138"/>
    </source>
</evidence>
<comment type="caution">
    <text evidence="9">The sequence shown here is derived from an EMBL/GenBank/DDBJ whole genome shotgun (WGS) entry which is preliminary data.</text>
</comment>
<evidence type="ECO:0000259" key="8">
    <source>
        <dbReference type="PROSITE" id="PS50021"/>
    </source>
</evidence>
<feature type="region of interest" description="Disordered" evidence="6">
    <location>
        <begin position="449"/>
        <end position="492"/>
    </location>
</feature>
<organism evidence="9 10">
    <name type="scientific">Geodia barretti</name>
    <name type="common">Barrett's horny sponge</name>
    <dbReference type="NCBI Taxonomy" id="519541"/>
    <lineage>
        <taxon>Eukaryota</taxon>
        <taxon>Metazoa</taxon>
        <taxon>Porifera</taxon>
        <taxon>Demospongiae</taxon>
        <taxon>Heteroscleromorpha</taxon>
        <taxon>Tetractinellida</taxon>
        <taxon>Astrophorina</taxon>
        <taxon>Geodiidae</taxon>
        <taxon>Geodia</taxon>
    </lineage>
</organism>
<evidence type="ECO:0000256" key="5">
    <source>
        <dbReference type="ARBA" id="ARBA00023273"/>
    </source>
</evidence>
<evidence type="ECO:0000256" key="6">
    <source>
        <dbReference type="SAM" id="MobiDB-lite"/>
    </source>
</evidence>
<proteinExistence type="predicted"/>
<dbReference type="Pfam" id="PF22544">
    <property type="entry name" value="HYDIN_VesB_CFA65-like_Ig"/>
    <property type="match status" value="1"/>
</dbReference>
<sequence>MLPFSYQLSLITICTGVLDYGVIAVSSVVEKTVTNKEQLNQHICFTFKLAGSGVKSPLFPFSSSSSSSSSSHLVLPPLSYTNLPFTVHRDTTGLLERCVECLVNTRHVVRLPVRVETVLLSLSLSTNTLTLSQPPVAPPSAGLRGSLEVRNELNVPSSFQWHARDGVDTSVFFMVHPNGVVPAHSSLLCEFVCLPTYESPDSALFRLVVLGPGAERGVASSDTPGRVGTDNLLTLKAELCHPVCSFKEKRVLYGSVPLGLTTLQTVHLQNSGDCHAFFKVVNPEPCAGLKVHPESGCVPVGGVSELQLHLHPESEALFDTELVVAVRGGKRLTLKLVGAAEEPKVTIDRESFIFGGVFCGSQSSLSFTVSNLGSTRCELMFDFSFLSDFSLDLPRQTSPYAEVTSGTGDIPGIYTLQLPAKTSAHCHLILSPKVVAAYDFELPVLVNGARPPSPPPSPWPPSSHTSSKITINPPTHHTQPQNTRGKTGVLGSYENTPRRRVLATAVRAPVSLSLSHFSFSFPVSYLETMTEPVLHNKPAELKNEGDSPIWWTLMTCGVKRLEDGTFRLVLPSGAPLALPPHDFRPPGLGEGEVGHLRPGESFKFSVQCSPGHHGEFNAEVPLLLLHTPPGSTTRDSSPPTPPEPYCTLALSASVPASSLSFSTSSIILQPVPLDITISAQYSLLLQNFPNAVDVEVVVPQPPEGTSLAVQFPRGTEVSECGSEGVELPVELEFSSSQPVSLSGHLLFRDTLSGKKVRVAYAVAADNSVLSVAQFLAQSVAISSVQLNDQHIPMLNVNSSSGGGVSASSAVSLATSQTRGLFSHTPLTASFSEDFSYSDIFMQESVNAVCRWVSCYGWAQGVRHITSPTDLRDRVGHDVPKRGVKQRSSIRVERGQLMELVTHLCGRLPPGIPMNPPPCTTPSEKINQQYSTLSTIISFLRNQGGEVWCLTPDSLLDYRDYQQWRLDCQHCPSPLPPPTSPEEFQDRSYQAWTYLLLLIVKVLVLPRVVRQVPAYLRDKVGDLSVGSAGTSSNVYSHPERVILAWLNHHYSQQRHTVLGSTGDQVREVVSFDMDLMDCTVLACVLSAYCPFLVLSHFSTLYSHPSSPEQCSHNALVLMDALANIGLAYDCQASDLTTPTPVFLLLLCCHLYQTPSLSPSPSLSLLPTPEPSSWRDCFTPKSGKRSLWTILVQRP</sequence>
<keyword evidence="9" id="KW-0282">Flagellum</keyword>
<feature type="compositionally biased region" description="Polar residues" evidence="6">
    <location>
        <begin position="468"/>
        <end position="485"/>
    </location>
</feature>
<dbReference type="Gene3D" id="2.60.40.10">
    <property type="entry name" value="Immunoglobulins"/>
    <property type="match status" value="1"/>
</dbReference>
<dbReference type="GO" id="GO:0005929">
    <property type="term" value="C:cilium"/>
    <property type="evidence" value="ECO:0007669"/>
    <property type="project" value="TreeGrafter"/>
</dbReference>
<reference evidence="9" key="1">
    <citation type="submission" date="2023-03" db="EMBL/GenBank/DDBJ databases">
        <authorList>
            <person name="Steffen K."/>
            <person name="Cardenas P."/>
        </authorList>
    </citation>
    <scope>NUCLEOTIDE SEQUENCE</scope>
</reference>
<evidence type="ECO:0000313" key="10">
    <source>
        <dbReference type="Proteomes" id="UP001174909"/>
    </source>
</evidence>
<dbReference type="InterPro" id="IPR056343">
    <property type="entry name" value="CFAP47_dom"/>
</dbReference>
<dbReference type="PANTHER" id="PTHR45912:SF3">
    <property type="entry name" value="CILIA- AND FLAGELLA-ASSOCIATED PROTEIN 47"/>
    <property type="match status" value="1"/>
</dbReference>
<dbReference type="PROSITE" id="PS50021">
    <property type="entry name" value="CH"/>
    <property type="match status" value="1"/>
</dbReference>
<feature type="signal peptide" evidence="7">
    <location>
        <begin position="1"/>
        <end position="16"/>
    </location>
</feature>
<feature type="chain" id="PRO_5041428052" evidence="7">
    <location>
        <begin position="17"/>
        <end position="1193"/>
    </location>
</feature>
<gene>
    <name evidence="9" type="ORF">GBAR_LOCUS18921</name>
</gene>
<name>A0AA35SPD5_GEOBA</name>
<feature type="compositionally biased region" description="Pro residues" evidence="6">
    <location>
        <begin position="451"/>
        <end position="461"/>
    </location>
</feature>
<dbReference type="InterPro" id="IPR053879">
    <property type="entry name" value="HYDIN_VesB_CFA65-like_Ig"/>
</dbReference>
<evidence type="ECO:0000256" key="3">
    <source>
        <dbReference type="ARBA" id="ARBA00022490"/>
    </source>
</evidence>
<dbReference type="GO" id="GO:0060271">
    <property type="term" value="P:cilium assembly"/>
    <property type="evidence" value="ECO:0007669"/>
    <property type="project" value="TreeGrafter"/>
</dbReference>
<keyword evidence="10" id="KW-1185">Reference proteome</keyword>
<dbReference type="InterPro" id="IPR036872">
    <property type="entry name" value="CH_dom_sf"/>
</dbReference>
<keyword evidence="7" id="KW-0732">Signal</keyword>
<feature type="domain" description="Calponin-homology (CH)" evidence="8">
    <location>
        <begin position="1035"/>
        <end position="1154"/>
    </location>
</feature>
<keyword evidence="4" id="KW-0969">Cilium</keyword>
<dbReference type="Proteomes" id="UP001174909">
    <property type="component" value="Unassembled WGS sequence"/>
</dbReference>
<dbReference type="PANTHER" id="PTHR45912">
    <property type="entry name" value="CILIA- AND FLAGELLA-ASSOCIATED PROTEIN 47"/>
    <property type="match status" value="1"/>
</dbReference>
<evidence type="ECO:0000256" key="4">
    <source>
        <dbReference type="ARBA" id="ARBA00023069"/>
    </source>
</evidence>
<dbReference type="Pfam" id="PF24529">
    <property type="entry name" value="CFAP47"/>
    <property type="match status" value="1"/>
</dbReference>
<comment type="subcellular location">
    <subcellularLocation>
        <location evidence="1">Cell projection</location>
        <location evidence="1">Cilium</location>
    </subcellularLocation>
    <subcellularLocation>
        <location evidence="2">Cytoplasm</location>
    </subcellularLocation>
</comment>
<keyword evidence="5" id="KW-0966">Cell projection</keyword>